<dbReference type="EMBL" id="BMAO01024113">
    <property type="protein sequence ID" value="GFQ93037.1"/>
    <property type="molecule type" value="Genomic_DNA"/>
</dbReference>
<keyword evidence="3" id="KW-1185">Reference proteome</keyword>
<dbReference type="Proteomes" id="UP000887116">
    <property type="component" value="Unassembled WGS sequence"/>
</dbReference>
<keyword evidence="1" id="KW-0472">Membrane</keyword>
<sequence>MRRRLLPTNLDWVWSGNNRFWTPPPKSMACVRSGVPCDVTCALCVPLRRGAVLPPLNPLWLAGGPGLERVFFKELVFGVEGKIDLLTKFVTGFAFLVALFYSFSRSFCLLLWSSLMPKP</sequence>
<protein>
    <submittedName>
        <fullName evidence="2">Uncharacterized protein</fullName>
    </submittedName>
</protein>
<evidence type="ECO:0000256" key="1">
    <source>
        <dbReference type="SAM" id="Phobius"/>
    </source>
</evidence>
<reference evidence="2" key="1">
    <citation type="submission" date="2020-07" db="EMBL/GenBank/DDBJ databases">
        <title>Multicomponent nature underlies the extraordinary mechanical properties of spider dragline silk.</title>
        <authorList>
            <person name="Kono N."/>
            <person name="Nakamura H."/>
            <person name="Mori M."/>
            <person name="Yoshida Y."/>
            <person name="Ohtoshi R."/>
            <person name="Malay A.D."/>
            <person name="Moran D.A.P."/>
            <person name="Tomita M."/>
            <person name="Numata K."/>
            <person name="Arakawa K."/>
        </authorList>
    </citation>
    <scope>NUCLEOTIDE SEQUENCE</scope>
</reference>
<gene>
    <name evidence="2" type="ORF">TNCT_284811</name>
</gene>
<organism evidence="2 3">
    <name type="scientific">Trichonephila clavata</name>
    <name type="common">Joro spider</name>
    <name type="synonym">Nephila clavata</name>
    <dbReference type="NCBI Taxonomy" id="2740835"/>
    <lineage>
        <taxon>Eukaryota</taxon>
        <taxon>Metazoa</taxon>
        <taxon>Ecdysozoa</taxon>
        <taxon>Arthropoda</taxon>
        <taxon>Chelicerata</taxon>
        <taxon>Arachnida</taxon>
        <taxon>Araneae</taxon>
        <taxon>Araneomorphae</taxon>
        <taxon>Entelegynae</taxon>
        <taxon>Araneoidea</taxon>
        <taxon>Nephilidae</taxon>
        <taxon>Trichonephila</taxon>
    </lineage>
</organism>
<feature type="transmembrane region" description="Helical" evidence="1">
    <location>
        <begin position="89"/>
        <end position="112"/>
    </location>
</feature>
<keyword evidence="1" id="KW-1133">Transmembrane helix</keyword>
<name>A0A8X6FZQ1_TRICU</name>
<proteinExistence type="predicted"/>
<dbReference type="AlphaFoldDB" id="A0A8X6FZQ1"/>
<accession>A0A8X6FZQ1</accession>
<comment type="caution">
    <text evidence="2">The sequence shown here is derived from an EMBL/GenBank/DDBJ whole genome shotgun (WGS) entry which is preliminary data.</text>
</comment>
<evidence type="ECO:0000313" key="2">
    <source>
        <dbReference type="EMBL" id="GFQ93037.1"/>
    </source>
</evidence>
<keyword evidence="1" id="KW-0812">Transmembrane</keyword>
<evidence type="ECO:0000313" key="3">
    <source>
        <dbReference type="Proteomes" id="UP000887116"/>
    </source>
</evidence>